<dbReference type="EMBL" id="CAXITT010000166">
    <property type="protein sequence ID" value="CAL1534261.1"/>
    <property type="molecule type" value="Genomic_DNA"/>
</dbReference>
<accession>A0AAV2HQ05</accession>
<gene>
    <name evidence="1" type="ORF">GSLYS_00008221001</name>
</gene>
<name>A0AAV2HQ05_LYMST</name>
<organism evidence="1 2">
    <name type="scientific">Lymnaea stagnalis</name>
    <name type="common">Great pond snail</name>
    <name type="synonym">Helix stagnalis</name>
    <dbReference type="NCBI Taxonomy" id="6523"/>
    <lineage>
        <taxon>Eukaryota</taxon>
        <taxon>Metazoa</taxon>
        <taxon>Spiralia</taxon>
        <taxon>Lophotrochozoa</taxon>
        <taxon>Mollusca</taxon>
        <taxon>Gastropoda</taxon>
        <taxon>Heterobranchia</taxon>
        <taxon>Euthyneura</taxon>
        <taxon>Panpulmonata</taxon>
        <taxon>Hygrophila</taxon>
        <taxon>Lymnaeoidea</taxon>
        <taxon>Lymnaeidae</taxon>
        <taxon>Lymnaea</taxon>
    </lineage>
</organism>
<proteinExistence type="predicted"/>
<dbReference type="AlphaFoldDB" id="A0AAV2HQ05"/>
<keyword evidence="2" id="KW-1185">Reference proteome</keyword>
<sequence>MPVYKLEWSAWMDVITSEFELTNLLHRVASHHRTIKDLELYLEGDFPNLDTISVQSMLSNCKNLLPFTCKCQPHDSELLEPGAWMLSTVKDESDLLFDTK</sequence>
<evidence type="ECO:0000313" key="2">
    <source>
        <dbReference type="Proteomes" id="UP001497497"/>
    </source>
</evidence>
<comment type="caution">
    <text evidence="1">The sequence shown here is derived from an EMBL/GenBank/DDBJ whole genome shotgun (WGS) entry which is preliminary data.</text>
</comment>
<evidence type="ECO:0000313" key="1">
    <source>
        <dbReference type="EMBL" id="CAL1534261.1"/>
    </source>
</evidence>
<dbReference type="Proteomes" id="UP001497497">
    <property type="component" value="Unassembled WGS sequence"/>
</dbReference>
<protein>
    <submittedName>
        <fullName evidence="1">Uncharacterized protein</fullName>
    </submittedName>
</protein>
<reference evidence="1 2" key="1">
    <citation type="submission" date="2024-04" db="EMBL/GenBank/DDBJ databases">
        <authorList>
            <consortium name="Genoscope - CEA"/>
            <person name="William W."/>
        </authorList>
    </citation>
    <scope>NUCLEOTIDE SEQUENCE [LARGE SCALE GENOMIC DNA]</scope>
</reference>